<name>Q84YG3_SORBI</name>
<reference evidence="7" key="1">
    <citation type="journal article" date="2002" name="Plant Physiol.">
        <title>Comparative sequence analysis of the sorghum Rph region and the maize Rp1 resistance gene complex.</title>
        <authorList>
            <person name="Ramakrishna W."/>
            <person name="Emberton J."/>
            <person name="SanMiguel P."/>
            <person name="Ogden M."/>
            <person name="Llaca V."/>
            <person name="Messing J."/>
            <person name="Bennetzen J.L."/>
        </authorList>
    </citation>
    <scope>NUCLEOTIDE SEQUENCE</scope>
</reference>
<dbReference type="AlphaFoldDB" id="Q84YG3"/>
<evidence type="ECO:0000256" key="3">
    <source>
        <dbReference type="ARBA" id="ARBA00022737"/>
    </source>
</evidence>
<organism evidence="7">
    <name type="scientific">Sorghum bicolor</name>
    <name type="common">Sorghum</name>
    <name type="synonym">Sorghum vulgare</name>
    <dbReference type="NCBI Taxonomy" id="4558"/>
    <lineage>
        <taxon>Eukaryota</taxon>
        <taxon>Viridiplantae</taxon>
        <taxon>Streptophyta</taxon>
        <taxon>Embryophyta</taxon>
        <taxon>Tracheophyta</taxon>
        <taxon>Spermatophyta</taxon>
        <taxon>Magnoliopsida</taxon>
        <taxon>Liliopsida</taxon>
        <taxon>Poales</taxon>
        <taxon>Poaceae</taxon>
        <taxon>PACMAD clade</taxon>
        <taxon>Panicoideae</taxon>
        <taxon>Andropogonodae</taxon>
        <taxon>Andropogoneae</taxon>
        <taxon>Sorghinae</taxon>
        <taxon>Sorghum</taxon>
    </lineage>
</organism>
<evidence type="ECO:0000259" key="6">
    <source>
        <dbReference type="Pfam" id="PF18052"/>
    </source>
</evidence>
<reference evidence="7" key="2">
    <citation type="submission" date="2002-08" db="EMBL/GenBank/DDBJ databases">
        <title>Sequence and physical map analysis of Rp1 region of maize and sorghum.</title>
        <authorList>
            <person name="Ramakrishna W."/>
            <person name="Emberton J."/>
            <person name="SanMiguel P."/>
            <person name="Ogden M."/>
            <person name="Llaca V."/>
            <person name="Linton E."/>
            <person name="Messing J."/>
            <person name="Bennetzen J.L."/>
        </authorList>
    </citation>
    <scope>NUCLEOTIDE SEQUENCE</scope>
</reference>
<evidence type="ECO:0000313" key="7">
    <source>
        <dbReference type="EMBL" id="AAO16684.1"/>
    </source>
</evidence>
<gene>
    <name evidence="7" type="primary">rph1-1</name>
    <name evidence="8" type="ORF">SORBI_3008G027500</name>
</gene>
<dbReference type="Proteomes" id="UP000000768">
    <property type="component" value="Chromosome 8"/>
</dbReference>
<comment type="similarity">
    <text evidence="1">Belongs to the disease resistance NB-LRR family.</text>
</comment>
<dbReference type="GO" id="GO:0006952">
    <property type="term" value="P:defense response"/>
    <property type="evidence" value="ECO:0007669"/>
    <property type="project" value="UniProtKB-KW"/>
</dbReference>
<reference evidence="8 9" key="3">
    <citation type="journal article" date="2009" name="Nature">
        <title>The Sorghum bicolor genome and the diversification of grasses.</title>
        <authorList>
            <person name="Paterson A.H."/>
            <person name="Bowers J.E."/>
            <person name="Bruggmann R."/>
            <person name="Dubchak I."/>
            <person name="Grimwood J."/>
            <person name="Gundlach H."/>
            <person name="Haberer G."/>
            <person name="Hellsten U."/>
            <person name="Mitros T."/>
            <person name="Poliakov A."/>
            <person name="Schmutz J."/>
            <person name="Spannagl M."/>
            <person name="Tang H."/>
            <person name="Wang X."/>
            <person name="Wicker T."/>
            <person name="Bharti A.K."/>
            <person name="Chapman J."/>
            <person name="Feltus F.A."/>
            <person name="Gowik U."/>
            <person name="Grigoriev I.V."/>
            <person name="Lyons E."/>
            <person name="Maher C.A."/>
            <person name="Martis M."/>
            <person name="Narechania A."/>
            <person name="Otillar R.P."/>
            <person name="Penning B.W."/>
            <person name="Salamov A.A."/>
            <person name="Wang Y."/>
            <person name="Zhang L."/>
            <person name="Carpita N.C."/>
            <person name="Freeling M."/>
            <person name="Gingle A.R."/>
            <person name="Hash C.T."/>
            <person name="Keller B."/>
            <person name="Klein P."/>
            <person name="Kresovich S."/>
            <person name="McCann M.C."/>
            <person name="Ming R."/>
            <person name="Peterson D.G."/>
            <person name="Mehboob-ur-Rahman"/>
            <person name="Ware D."/>
            <person name="Westhoff P."/>
            <person name="Mayer K.F."/>
            <person name="Messing J."/>
            <person name="Rokhsar D.S."/>
        </authorList>
    </citation>
    <scope>NUCLEOTIDE SEQUENCE [LARGE SCALE GENOMIC DNA]</scope>
    <source>
        <strain evidence="9">cv. BTx623</strain>
    </source>
</reference>
<dbReference type="Pfam" id="PF18052">
    <property type="entry name" value="Rx_N"/>
    <property type="match status" value="1"/>
</dbReference>
<reference evidence="8" key="4">
    <citation type="submission" date="2017-02" db="EMBL/GenBank/DDBJ databases">
        <title>WGS assembly of Sorghum bicolor.</title>
        <authorList>
            <person name="Paterson A."/>
            <person name="Mullet J."/>
            <person name="Bowers J."/>
            <person name="Bruggmann R."/>
            <person name="Dubchak I."/>
            <person name="Grimwood J."/>
            <person name="Gundlach H."/>
            <person name="Haberer G."/>
            <person name="Hellsten U."/>
            <person name="Mitros T."/>
            <person name="Poliakov A."/>
            <person name="Schmutz J."/>
            <person name="Spannagl M."/>
            <person name="Tang H."/>
            <person name="Wang X."/>
            <person name="Wicker T."/>
            <person name="Bharti A."/>
            <person name="Chapman J."/>
            <person name="Feltus F."/>
            <person name="Gowik U."/>
            <person name="Grigoriev I."/>
            <person name="Lyons E."/>
            <person name="Maher C."/>
            <person name="Martis M."/>
            <person name="Narechania A."/>
            <person name="Otillar R."/>
            <person name="Penning B."/>
            <person name="Salamov A."/>
            <person name="Wang Y."/>
            <person name="Zhang L."/>
            <person name="Carpita N."/>
            <person name="Freeling M."/>
            <person name="Gingle A."/>
            <person name="Hash C."/>
            <person name="Keller B."/>
            <person name="Klein P."/>
            <person name="Kresovich S."/>
            <person name="Mccann M."/>
            <person name="Ming R."/>
            <person name="Peterson D."/>
            <person name="Rahman M."/>
            <person name="Ware D."/>
            <person name="Westhoff P."/>
            <person name="Mayer K."/>
            <person name="Messing J."/>
            <person name="Sims D."/>
            <person name="Jenkins J."/>
            <person name="Shu S."/>
            <person name="Rokhsar D."/>
        </authorList>
    </citation>
    <scope>NUCLEOTIDE SEQUENCE</scope>
</reference>
<evidence type="ECO:0000256" key="5">
    <source>
        <dbReference type="ARBA" id="ARBA00022821"/>
    </source>
</evidence>
<evidence type="ECO:0000256" key="2">
    <source>
        <dbReference type="ARBA" id="ARBA00022614"/>
    </source>
</evidence>
<protein>
    <submittedName>
        <fullName evidence="7">Truncated Rph1-1 protein</fullName>
    </submittedName>
</protein>
<proteinExistence type="inferred from homology"/>
<dbReference type="Gene3D" id="1.20.5.4130">
    <property type="match status" value="1"/>
</dbReference>
<feature type="domain" description="Disease resistance N-terminal" evidence="6">
    <location>
        <begin position="27"/>
        <end position="97"/>
    </location>
</feature>
<dbReference type="InParanoid" id="Q84YG3"/>
<dbReference type="GO" id="GO:0000166">
    <property type="term" value="F:nucleotide binding"/>
    <property type="evidence" value="ECO:0007669"/>
    <property type="project" value="UniProtKB-KW"/>
</dbReference>
<dbReference type="Gramene" id="KXG22917">
    <property type="protein sequence ID" value="KXG22917"/>
    <property type="gene ID" value="SORBI_3008G027500"/>
</dbReference>
<evidence type="ECO:0000313" key="9">
    <source>
        <dbReference type="Proteomes" id="UP000000768"/>
    </source>
</evidence>
<dbReference type="InterPro" id="IPR041118">
    <property type="entry name" value="Rx_N"/>
</dbReference>
<accession>Q84YG3</accession>
<keyword evidence="4" id="KW-0547">Nucleotide-binding</keyword>
<dbReference type="EMBL" id="CM000767">
    <property type="protein sequence ID" value="KXG22917.1"/>
    <property type="molecule type" value="Genomic_DNA"/>
</dbReference>
<sequence>MADLAITGLRWAASPVFNKLLADASAYLSVDMVRELQQLEATILPQFDLVIQAAEKSAYRGKLEAWLRRLKEAFYDAEDLLDEHEYNLLKRKAKSGKDPLVGEDETSSIASTILKPLRAAKSRAHNLLPENRKLISKMNELKAILKEANELRDLLSIPPGNTACEGWPVVPATIVPPTTVTYFPHQRFSVVTRIVII</sequence>
<keyword evidence="3" id="KW-0677">Repeat</keyword>
<keyword evidence="5" id="KW-0611">Plant defense</keyword>
<evidence type="ECO:0000256" key="4">
    <source>
        <dbReference type="ARBA" id="ARBA00022741"/>
    </source>
</evidence>
<keyword evidence="9" id="KW-1185">Reference proteome</keyword>
<reference evidence="9" key="5">
    <citation type="journal article" date="2018" name="Plant J.">
        <title>The Sorghum bicolor reference genome: improved assembly, gene annotations, a transcriptome atlas, and signatures of genome organization.</title>
        <authorList>
            <person name="McCormick R.F."/>
            <person name="Truong S.K."/>
            <person name="Sreedasyam A."/>
            <person name="Jenkins J."/>
            <person name="Shu S."/>
            <person name="Sims D."/>
            <person name="Kennedy M."/>
            <person name="Amirebrahimi M."/>
            <person name="Weers B.D."/>
            <person name="McKinley B."/>
            <person name="Mattison A."/>
            <person name="Morishige D.T."/>
            <person name="Grimwood J."/>
            <person name="Schmutz J."/>
            <person name="Mullet J.E."/>
        </authorList>
    </citation>
    <scope>NUCLEOTIDE SEQUENCE [LARGE SCALE GENOMIC DNA]</scope>
    <source>
        <strain evidence="9">cv. BTx623</strain>
    </source>
</reference>
<dbReference type="OMA" id="NTACEGW"/>
<keyword evidence="2" id="KW-0433">Leucine-rich repeat</keyword>
<evidence type="ECO:0000256" key="1">
    <source>
        <dbReference type="ARBA" id="ARBA00008894"/>
    </source>
</evidence>
<dbReference type="EMBL" id="AY144442">
    <property type="protein sequence ID" value="AAO16684.1"/>
    <property type="molecule type" value="Genomic_DNA"/>
</dbReference>
<evidence type="ECO:0000313" key="8">
    <source>
        <dbReference type="EMBL" id="KXG22917.1"/>
    </source>
</evidence>